<dbReference type="AlphaFoldDB" id="A0A2P2PBH0"/>
<organism evidence="2">
    <name type="scientific">Rhizophora mucronata</name>
    <name type="common">Asiatic mangrove</name>
    <dbReference type="NCBI Taxonomy" id="61149"/>
    <lineage>
        <taxon>Eukaryota</taxon>
        <taxon>Viridiplantae</taxon>
        <taxon>Streptophyta</taxon>
        <taxon>Embryophyta</taxon>
        <taxon>Tracheophyta</taxon>
        <taxon>Spermatophyta</taxon>
        <taxon>Magnoliopsida</taxon>
        <taxon>eudicotyledons</taxon>
        <taxon>Gunneridae</taxon>
        <taxon>Pentapetalae</taxon>
        <taxon>rosids</taxon>
        <taxon>fabids</taxon>
        <taxon>Malpighiales</taxon>
        <taxon>Rhizophoraceae</taxon>
        <taxon>Rhizophora</taxon>
    </lineage>
</organism>
<feature type="compositionally biased region" description="Basic residues" evidence="1">
    <location>
        <begin position="12"/>
        <end position="27"/>
    </location>
</feature>
<feature type="region of interest" description="Disordered" evidence="1">
    <location>
        <begin position="1"/>
        <end position="27"/>
    </location>
</feature>
<evidence type="ECO:0000313" key="2">
    <source>
        <dbReference type="EMBL" id="MBX52108.1"/>
    </source>
</evidence>
<evidence type="ECO:0000256" key="1">
    <source>
        <dbReference type="SAM" id="MobiDB-lite"/>
    </source>
</evidence>
<sequence length="27" mass="3116">MNMNSPGSQSTKTHRSRNSRKYRSSFA</sequence>
<name>A0A2P2PBH0_RHIMU</name>
<accession>A0A2P2PBH0</accession>
<feature type="compositionally biased region" description="Polar residues" evidence="1">
    <location>
        <begin position="1"/>
        <end position="11"/>
    </location>
</feature>
<proteinExistence type="predicted"/>
<dbReference type="EMBL" id="GGEC01071624">
    <property type="protein sequence ID" value="MBX52108.1"/>
    <property type="molecule type" value="Transcribed_RNA"/>
</dbReference>
<protein>
    <submittedName>
        <fullName evidence="2">Uncharacterized protein</fullName>
    </submittedName>
</protein>
<reference evidence="2" key="1">
    <citation type="submission" date="2018-02" db="EMBL/GenBank/DDBJ databases">
        <title>Rhizophora mucronata_Transcriptome.</title>
        <authorList>
            <person name="Meera S.P."/>
            <person name="Sreeshan A."/>
            <person name="Augustine A."/>
        </authorList>
    </citation>
    <scope>NUCLEOTIDE SEQUENCE</scope>
    <source>
        <tissue evidence="2">Leaf</tissue>
    </source>
</reference>